<reference evidence="3 4" key="1">
    <citation type="journal article" date="2016" name="Mol. Biol. Evol.">
        <title>Comparative Genomics of Early-Diverging Mushroom-Forming Fungi Provides Insights into the Origins of Lignocellulose Decay Capabilities.</title>
        <authorList>
            <person name="Nagy L.G."/>
            <person name="Riley R."/>
            <person name="Tritt A."/>
            <person name="Adam C."/>
            <person name="Daum C."/>
            <person name="Floudas D."/>
            <person name="Sun H."/>
            <person name="Yadav J.S."/>
            <person name="Pangilinan J."/>
            <person name="Larsson K.H."/>
            <person name="Matsuura K."/>
            <person name="Barry K."/>
            <person name="Labutti K."/>
            <person name="Kuo R."/>
            <person name="Ohm R.A."/>
            <person name="Bhattacharya S.S."/>
            <person name="Shirouzu T."/>
            <person name="Yoshinaga Y."/>
            <person name="Martin F.M."/>
            <person name="Grigoriev I.V."/>
            <person name="Hibbett D.S."/>
        </authorList>
    </citation>
    <scope>NUCLEOTIDE SEQUENCE [LARGE SCALE GENOMIC DNA]</scope>
    <source>
        <strain evidence="3 4">TUFC12733</strain>
    </source>
</reference>
<sequence>MPPHTYTVSRLAYVKVLLHAAKYPTCAVNGVLLTSSPPGVTDVVVSDAVPLLHHWTSLSPMMEIGLDLAGGYAEDAGLRIIGYYEASERADDTSLGPVGDRVVSKIKATSADAVALVLDAQALSMGEAGLLPYTASPSLKAVTHSFTLAPPTAPSADSKHSPTFHLAETDLPARTLRAIEEQSLQQELGDFDDHLEDVRIDWLKNSKVTVVVEKL</sequence>
<dbReference type="CDD" id="cd08060">
    <property type="entry name" value="MPN_UPF0172"/>
    <property type="match status" value="1"/>
</dbReference>
<evidence type="ECO:0000313" key="3">
    <source>
        <dbReference type="EMBL" id="KZO97385.1"/>
    </source>
</evidence>
<name>A0A167N673_CALVF</name>
<evidence type="ECO:0000259" key="2">
    <source>
        <dbReference type="PROSITE" id="PS50249"/>
    </source>
</evidence>
<keyword evidence="4" id="KW-1185">Reference proteome</keyword>
<evidence type="ECO:0000313" key="4">
    <source>
        <dbReference type="Proteomes" id="UP000076738"/>
    </source>
</evidence>
<organism evidence="3 4">
    <name type="scientific">Calocera viscosa (strain TUFC12733)</name>
    <dbReference type="NCBI Taxonomy" id="1330018"/>
    <lineage>
        <taxon>Eukaryota</taxon>
        <taxon>Fungi</taxon>
        <taxon>Dikarya</taxon>
        <taxon>Basidiomycota</taxon>
        <taxon>Agaricomycotina</taxon>
        <taxon>Dacrymycetes</taxon>
        <taxon>Dacrymycetales</taxon>
        <taxon>Dacrymycetaceae</taxon>
        <taxon>Calocera</taxon>
    </lineage>
</organism>
<dbReference type="Pfam" id="PF03665">
    <property type="entry name" value="UPF0172"/>
    <property type="match status" value="1"/>
</dbReference>
<dbReference type="InterPro" id="IPR005366">
    <property type="entry name" value="EMC8/9"/>
</dbReference>
<evidence type="ECO:0000256" key="1">
    <source>
        <dbReference type="ARBA" id="ARBA00007461"/>
    </source>
</evidence>
<proteinExistence type="inferred from homology"/>
<dbReference type="EMBL" id="KV417280">
    <property type="protein sequence ID" value="KZO97385.1"/>
    <property type="molecule type" value="Genomic_DNA"/>
</dbReference>
<dbReference type="PANTHER" id="PTHR12941">
    <property type="entry name" value="ER MEMBRANE PROTEIN COMPLEX"/>
    <property type="match status" value="1"/>
</dbReference>
<feature type="domain" description="MPN" evidence="2">
    <location>
        <begin position="6"/>
        <end position="139"/>
    </location>
</feature>
<dbReference type="GO" id="GO:0072546">
    <property type="term" value="C:EMC complex"/>
    <property type="evidence" value="ECO:0007669"/>
    <property type="project" value="InterPro"/>
</dbReference>
<dbReference type="InterPro" id="IPR037518">
    <property type="entry name" value="MPN"/>
</dbReference>
<accession>A0A167N673</accession>
<dbReference type="STRING" id="1330018.A0A167N673"/>
<dbReference type="OrthoDB" id="194468at2759"/>
<dbReference type="AlphaFoldDB" id="A0A167N673"/>
<comment type="similarity">
    <text evidence="1">Belongs to the EMC8/EMC9 family.</text>
</comment>
<dbReference type="PROSITE" id="PS50249">
    <property type="entry name" value="MPN"/>
    <property type="match status" value="1"/>
</dbReference>
<protein>
    <submittedName>
        <fullName evidence="3">UPF0172-domain-containing protein</fullName>
    </submittedName>
</protein>
<gene>
    <name evidence="3" type="ORF">CALVIDRAFT_513685</name>
</gene>
<dbReference type="Proteomes" id="UP000076738">
    <property type="component" value="Unassembled WGS sequence"/>
</dbReference>
<dbReference type="PANTHER" id="PTHR12941:SF10">
    <property type="entry name" value="ER MEMBRANE PROTEIN COMPLEX SUBUNIT 8_9 HOMOLOG"/>
    <property type="match status" value="1"/>
</dbReference>